<feature type="region of interest" description="Disordered" evidence="4">
    <location>
        <begin position="518"/>
        <end position="571"/>
    </location>
</feature>
<evidence type="ECO:0000259" key="7">
    <source>
        <dbReference type="Pfam" id="PF25457"/>
    </source>
</evidence>
<dbReference type="InterPro" id="IPR058682">
    <property type="entry name" value="IRF-2BP1/2-like_M"/>
</dbReference>
<dbReference type="PANTHER" id="PTHR10816:SF19">
    <property type="entry name" value="PROTEIN INTERACTING WITH TTK69 AND SIN3A, ISOFORM D"/>
    <property type="match status" value="1"/>
</dbReference>
<name>T1FRB6_HELRO</name>
<dbReference type="EnsemblMetazoa" id="HelroT189738">
    <property type="protein sequence ID" value="HelroP189738"/>
    <property type="gene ID" value="HelroG189738"/>
</dbReference>
<evidence type="ECO:0000313" key="9">
    <source>
        <dbReference type="EnsemblMetazoa" id="HelroP189738"/>
    </source>
</evidence>
<reference evidence="10" key="1">
    <citation type="submission" date="2012-12" db="EMBL/GenBank/DDBJ databases">
        <authorList>
            <person name="Hellsten U."/>
            <person name="Grimwood J."/>
            <person name="Chapman J.A."/>
            <person name="Shapiro H."/>
            <person name="Aerts A."/>
            <person name="Otillar R.P."/>
            <person name="Terry A.Y."/>
            <person name="Boore J.L."/>
            <person name="Simakov O."/>
            <person name="Marletaz F."/>
            <person name="Cho S.-J."/>
            <person name="Edsinger-Gonzales E."/>
            <person name="Havlak P."/>
            <person name="Kuo D.-H."/>
            <person name="Larsson T."/>
            <person name="Lv J."/>
            <person name="Arendt D."/>
            <person name="Savage R."/>
            <person name="Osoegawa K."/>
            <person name="de Jong P."/>
            <person name="Lindberg D.R."/>
            <person name="Seaver E.C."/>
            <person name="Weisblat D.A."/>
            <person name="Putnam N.H."/>
            <person name="Grigoriev I.V."/>
            <person name="Rokhsar D.S."/>
        </authorList>
    </citation>
    <scope>NUCLEOTIDE SEQUENCE</scope>
</reference>
<reference evidence="9" key="3">
    <citation type="submission" date="2015-06" db="UniProtKB">
        <authorList>
            <consortium name="EnsemblMetazoa"/>
        </authorList>
    </citation>
    <scope>IDENTIFICATION</scope>
</reference>
<dbReference type="FunFam" id="1.10.10.1580:FF:000001">
    <property type="entry name" value="interferon regulatory factor 2-binding protein 2"/>
    <property type="match status" value="1"/>
</dbReference>
<dbReference type="Pfam" id="PF25454">
    <property type="entry name" value="zf-C3HC4_IRF-2BP1_2"/>
    <property type="match status" value="1"/>
</dbReference>
<dbReference type="Gene3D" id="1.10.10.1580">
    <property type="entry name" value="Interferon regulatory factor 2-binding protein"/>
    <property type="match status" value="1"/>
</dbReference>
<dbReference type="STRING" id="6412.T1FRB6"/>
<keyword evidence="3" id="KW-0539">Nucleus</keyword>
<evidence type="ECO:0000256" key="4">
    <source>
        <dbReference type="SAM" id="MobiDB-lite"/>
    </source>
</evidence>
<dbReference type="InterPro" id="IPR057414">
    <property type="entry name" value="Zf-C3HC4_IRF-2BP1_2"/>
</dbReference>
<organism evidence="9 10">
    <name type="scientific">Helobdella robusta</name>
    <name type="common">Californian leech</name>
    <dbReference type="NCBI Taxonomy" id="6412"/>
    <lineage>
        <taxon>Eukaryota</taxon>
        <taxon>Metazoa</taxon>
        <taxon>Spiralia</taxon>
        <taxon>Lophotrochozoa</taxon>
        <taxon>Annelida</taxon>
        <taxon>Clitellata</taxon>
        <taxon>Hirudinea</taxon>
        <taxon>Rhynchobdellida</taxon>
        <taxon>Glossiphoniidae</taxon>
        <taxon>Helobdella</taxon>
    </lineage>
</organism>
<feature type="domain" description="IRF-2BP1/2-like middle" evidence="7">
    <location>
        <begin position="264"/>
        <end position="392"/>
    </location>
</feature>
<dbReference type="Proteomes" id="UP000015101">
    <property type="component" value="Unassembled WGS sequence"/>
</dbReference>
<keyword evidence="10" id="KW-1185">Reference proteome</keyword>
<dbReference type="RefSeq" id="XP_009030442.1">
    <property type="nucleotide sequence ID" value="XM_009032194.1"/>
</dbReference>
<dbReference type="InterPro" id="IPR044882">
    <property type="entry name" value="I2BP1/2_C3HC4-RING_sf"/>
</dbReference>
<dbReference type="CDD" id="cd16511">
    <property type="entry name" value="vRING-HC_IRF2BP1-like"/>
    <property type="match status" value="1"/>
</dbReference>
<dbReference type="eggNOG" id="KOG3579">
    <property type="taxonomic scope" value="Eukaryota"/>
</dbReference>
<feature type="domain" description="Interferon regulatory factor 2-binding protein 1/2-like C3HC4 zinc finger" evidence="6">
    <location>
        <begin position="579"/>
        <end position="650"/>
    </location>
</feature>
<dbReference type="InterPro" id="IPR022750">
    <property type="entry name" value="IRF-2BP1_2-like_Znf"/>
</dbReference>
<dbReference type="SUPFAM" id="SSF57850">
    <property type="entry name" value="RING/U-box"/>
    <property type="match status" value="1"/>
</dbReference>
<protein>
    <submittedName>
        <fullName evidence="8 9">Uncharacterized protein</fullName>
    </submittedName>
</protein>
<evidence type="ECO:0000259" key="6">
    <source>
        <dbReference type="Pfam" id="PF25454"/>
    </source>
</evidence>
<evidence type="ECO:0000256" key="2">
    <source>
        <dbReference type="ARBA" id="ARBA00010802"/>
    </source>
</evidence>
<feature type="compositionally biased region" description="Polar residues" evidence="4">
    <location>
        <begin position="562"/>
        <end position="571"/>
    </location>
</feature>
<reference evidence="8 10" key="2">
    <citation type="journal article" date="2013" name="Nature">
        <title>Insights into bilaterian evolution from three spiralian genomes.</title>
        <authorList>
            <person name="Simakov O."/>
            <person name="Marletaz F."/>
            <person name="Cho S.J."/>
            <person name="Edsinger-Gonzales E."/>
            <person name="Havlak P."/>
            <person name="Hellsten U."/>
            <person name="Kuo D.H."/>
            <person name="Larsson T."/>
            <person name="Lv J."/>
            <person name="Arendt D."/>
            <person name="Savage R."/>
            <person name="Osoegawa K."/>
            <person name="de Jong P."/>
            <person name="Grimwood J."/>
            <person name="Chapman J.A."/>
            <person name="Shapiro H."/>
            <person name="Aerts A."/>
            <person name="Otillar R.P."/>
            <person name="Terry A.Y."/>
            <person name="Boore J.L."/>
            <person name="Grigoriev I.V."/>
            <person name="Lindberg D.R."/>
            <person name="Seaver E.C."/>
            <person name="Weisblat D.A."/>
            <person name="Putnam N.H."/>
            <person name="Rokhsar D.S."/>
        </authorList>
    </citation>
    <scope>NUCLEOTIDE SEQUENCE</scope>
</reference>
<feature type="compositionally biased region" description="Polar residues" evidence="4">
    <location>
        <begin position="191"/>
        <end position="208"/>
    </location>
</feature>
<comment type="similarity">
    <text evidence="2">Belongs to the IRF2BP family.</text>
</comment>
<dbReference type="EMBL" id="AMQM01002139">
    <property type="status" value="NOT_ANNOTATED_CDS"/>
    <property type="molecule type" value="Genomic_DNA"/>
</dbReference>
<dbReference type="PANTHER" id="PTHR10816">
    <property type="entry name" value="MYELIN TRANSCRIPTION FACTOR 1-RELATED"/>
    <property type="match status" value="1"/>
</dbReference>
<feature type="domain" description="Interferon regulatory factor 2-binding protein 1/2-like zinc finger" evidence="5">
    <location>
        <begin position="11"/>
        <end position="62"/>
    </location>
</feature>
<sequence>MSLQSGSRVPQRQHCYLCDLPRTPWAMLVDFSEPVCRGCVNYEGPDRIEMVIDLARQLKRLHGIEPTRPLAFPPPQQHPPTHSKNVAVNSINSNINNNSSNNSMLPPRNNNNNSNNNINNNNISHSASDGGRSGSGLNPLPPTQSNRSQQSRHNNQIIDDLPLRFGLSSYHSLLSAGVCPPPLPPLPHPNRSVTVPLGTQSNQPSQGNKKQHIQSDNNVDSSNLNNNNNGNNTNNSLVSPNGHDSMHVGITNNGPFFDGSNHPTPRNVTDTLAILGACTPFEIRHKSDPIATGRVLAFEAKRHGFDFELVVFVELPIGSGNVFSSDLIQKQIGSEALDPSFKEFASSLAGSLKHLQYRIKPDGDDWHSLTELLTDQVRCFVESIKKESLPSPSAPSVESIVGLQRFISAQSVRLANVLQQVKRKSSAASLEEMDLGPMCKRLGLDFSRRHMWMQAEALKMSLQNAGMAGGAGLPSSILSSPSSRIDPSVCFPLLPPPLLVGSLGLSGLRDSPTICRMTSLSPEDTKRTNGFDPIPGPADLRRRSPPPGITACGRNSVEPTGAGSNSSGQPSINQNLENLRCTICLERLEDTHFVQCPSVPEHKFCFPCSRESIKRQGCGSEVYCPSGRKCPLVGSSIPWAFMLNEIETILGATSSGQSSSSSSSSSSSVSSSSLAVMSSCSSGIAFPSCSVSTSSSSSVATAVTFADETKDFKIKKEKEI</sequence>
<dbReference type="GeneID" id="20211363"/>
<feature type="compositionally biased region" description="Polar residues" evidence="4">
    <location>
        <begin position="143"/>
        <end position="153"/>
    </location>
</feature>
<evidence type="ECO:0000313" key="10">
    <source>
        <dbReference type="Proteomes" id="UP000015101"/>
    </source>
</evidence>
<dbReference type="GO" id="GO:0006357">
    <property type="term" value="P:regulation of transcription by RNA polymerase II"/>
    <property type="evidence" value="ECO:0000318"/>
    <property type="project" value="GO_Central"/>
</dbReference>
<dbReference type="OMA" id="SSGHIMG"/>
<feature type="compositionally biased region" description="Low complexity" evidence="4">
    <location>
        <begin position="215"/>
        <end position="242"/>
    </location>
</feature>
<evidence type="ECO:0000313" key="8">
    <source>
        <dbReference type="EMBL" id="ESN91612.1"/>
    </source>
</evidence>
<feature type="region of interest" description="Disordered" evidence="4">
    <location>
        <begin position="66"/>
        <end position="153"/>
    </location>
</feature>
<dbReference type="GO" id="GO:0005634">
    <property type="term" value="C:nucleus"/>
    <property type="evidence" value="ECO:0000318"/>
    <property type="project" value="GO_Central"/>
</dbReference>
<dbReference type="InParanoid" id="T1FRB6"/>
<dbReference type="OrthoDB" id="45007at2759"/>
<dbReference type="FunCoup" id="T1FRB6">
    <property type="interactions" value="1057"/>
</dbReference>
<feature type="compositionally biased region" description="Low complexity" evidence="4">
    <location>
        <begin position="89"/>
        <end position="124"/>
    </location>
</feature>
<dbReference type="AlphaFoldDB" id="T1FRB6"/>
<dbReference type="Pfam" id="PF11261">
    <property type="entry name" value="IRF-2BP1_2"/>
    <property type="match status" value="1"/>
</dbReference>
<dbReference type="HOGENOM" id="CLU_019307_2_0_1"/>
<dbReference type="GO" id="GO:0003714">
    <property type="term" value="F:transcription corepressor activity"/>
    <property type="evidence" value="ECO:0000318"/>
    <property type="project" value="GO_Central"/>
</dbReference>
<comment type="subcellular location">
    <subcellularLocation>
        <location evidence="1">Nucleus</location>
    </subcellularLocation>
</comment>
<dbReference type="Pfam" id="PF25457">
    <property type="entry name" value="IRF-2BP1_2_M"/>
    <property type="match status" value="1"/>
</dbReference>
<accession>T1FRB6</accession>
<evidence type="ECO:0000259" key="5">
    <source>
        <dbReference type="Pfam" id="PF11261"/>
    </source>
</evidence>
<proteinExistence type="inferred from homology"/>
<gene>
    <name evidence="9" type="primary">20211363</name>
    <name evidence="8" type="ORF">HELRODRAFT_189738</name>
</gene>
<dbReference type="KEGG" id="hro:HELRODRAFT_189738"/>
<dbReference type="CTD" id="20211363"/>
<dbReference type="EMBL" id="KB097700">
    <property type="protein sequence ID" value="ESN91612.1"/>
    <property type="molecule type" value="Genomic_DNA"/>
</dbReference>
<evidence type="ECO:0000256" key="1">
    <source>
        <dbReference type="ARBA" id="ARBA00004123"/>
    </source>
</evidence>
<feature type="region of interest" description="Disordered" evidence="4">
    <location>
        <begin position="182"/>
        <end position="248"/>
    </location>
</feature>
<evidence type="ECO:0000256" key="3">
    <source>
        <dbReference type="ARBA" id="ARBA00023242"/>
    </source>
</evidence>